<keyword evidence="4" id="KW-1185">Reference proteome</keyword>
<dbReference type="PROSITE" id="PS50878">
    <property type="entry name" value="RT_POL"/>
    <property type="match status" value="1"/>
</dbReference>
<dbReference type="CDD" id="cd01650">
    <property type="entry name" value="RT_nLTR_like"/>
    <property type="match status" value="1"/>
</dbReference>
<proteinExistence type="predicted"/>
<dbReference type="PANTHER" id="PTHR47027">
    <property type="entry name" value="REVERSE TRANSCRIPTASE DOMAIN-CONTAINING PROTEIN"/>
    <property type="match status" value="1"/>
</dbReference>
<feature type="domain" description="Reverse transcriptase" evidence="2">
    <location>
        <begin position="142"/>
        <end position="410"/>
    </location>
</feature>
<evidence type="ECO:0000313" key="3">
    <source>
        <dbReference type="EMBL" id="KAJ4451609.1"/>
    </source>
</evidence>
<feature type="compositionally biased region" description="Basic and acidic residues" evidence="1">
    <location>
        <begin position="1"/>
        <end position="22"/>
    </location>
</feature>
<evidence type="ECO:0000313" key="4">
    <source>
        <dbReference type="Proteomes" id="UP001148838"/>
    </source>
</evidence>
<feature type="region of interest" description="Disordered" evidence="1">
    <location>
        <begin position="548"/>
        <end position="587"/>
    </location>
</feature>
<gene>
    <name evidence="3" type="ORF">ANN_03078</name>
</gene>
<dbReference type="Pfam" id="PF00078">
    <property type="entry name" value="RVT_1"/>
    <property type="match status" value="1"/>
</dbReference>
<evidence type="ECO:0000256" key="1">
    <source>
        <dbReference type="SAM" id="MobiDB-lite"/>
    </source>
</evidence>
<dbReference type="Proteomes" id="UP001148838">
    <property type="component" value="Unassembled WGS sequence"/>
</dbReference>
<dbReference type="InterPro" id="IPR043502">
    <property type="entry name" value="DNA/RNA_pol_sf"/>
</dbReference>
<dbReference type="PANTHER" id="PTHR47027:SF20">
    <property type="entry name" value="REVERSE TRANSCRIPTASE-LIKE PROTEIN WITH RNA-DIRECTED DNA POLYMERASE DOMAIN"/>
    <property type="match status" value="1"/>
</dbReference>
<feature type="region of interest" description="Disordered" evidence="1">
    <location>
        <begin position="1"/>
        <end position="32"/>
    </location>
</feature>
<sequence>MRREREDKRREDMKGKRNERKERGGRKERRRQEFNQTYYNESVAVPNDYLWNTLTPAASLDPLENVVGCCYLLCRTLRQIMEVIDALDSTDSSAVAAVKSLPSEQLLEDILFIDSNFKIVSKTITLLESSKLQTSKALNKTDKASQIVPPKSWGNAIIISIFKKNNRQDCDNYSGISLLNSGYKIYANIIKSKLSKFYDSLIGEEQMGFRKGRSCAGEYFTVKLLLEKHKEFNIETHMAFVDFKKAFDKIDRSRLIQILVGDNVPQQFIHNIHNIYNQNKIAIKQDGKLSSWTPINTGVRQGCGLSPILFIIYMNRIIKEWKQTHHGYIQINRHLKLDSILFADDLVLLALSEDDLQRNDEEYGKRLSGRPFPLFLVTKKKDGMKASNYPRRMMQNKRTVRLTDFENKLLASDDQHSVLCDLPTSGAGKMVTSIIDGSNRANSRLTDSRGGLRRGLCFIEEVGTSAGSPSQEGVREGRSGKRSGRVGGDETIFKQRTSQSISEISKEDWIKCCQLVKHIEDEYWRRDALIEEKVERIVINIGIVSSDKDEMDYDRPGSSTDTADEDSSTDSADEIETSASGAQLLLE</sequence>
<protein>
    <recommendedName>
        <fullName evidence="2">Reverse transcriptase domain-containing protein</fullName>
    </recommendedName>
</protein>
<evidence type="ECO:0000259" key="2">
    <source>
        <dbReference type="PROSITE" id="PS50878"/>
    </source>
</evidence>
<feature type="compositionally biased region" description="Acidic residues" evidence="1">
    <location>
        <begin position="562"/>
        <end position="576"/>
    </location>
</feature>
<dbReference type="InterPro" id="IPR000477">
    <property type="entry name" value="RT_dom"/>
</dbReference>
<feature type="region of interest" description="Disordered" evidence="1">
    <location>
        <begin position="464"/>
        <end position="491"/>
    </location>
</feature>
<accession>A0ABQ8U1V5</accession>
<dbReference type="SUPFAM" id="SSF56672">
    <property type="entry name" value="DNA/RNA polymerases"/>
    <property type="match status" value="1"/>
</dbReference>
<name>A0ABQ8U1V5_PERAM</name>
<reference evidence="3 4" key="1">
    <citation type="journal article" date="2022" name="Allergy">
        <title>Genome assembly and annotation of Periplaneta americana reveal a comprehensive cockroach allergen profile.</title>
        <authorList>
            <person name="Wang L."/>
            <person name="Xiong Q."/>
            <person name="Saelim N."/>
            <person name="Wang L."/>
            <person name="Nong W."/>
            <person name="Wan A.T."/>
            <person name="Shi M."/>
            <person name="Liu X."/>
            <person name="Cao Q."/>
            <person name="Hui J.H.L."/>
            <person name="Sookrung N."/>
            <person name="Leung T.F."/>
            <person name="Tungtrongchitr A."/>
            <person name="Tsui S.K.W."/>
        </authorList>
    </citation>
    <scope>NUCLEOTIDE SEQUENCE [LARGE SCALE GENOMIC DNA]</scope>
    <source>
        <strain evidence="3">PWHHKU_190912</strain>
    </source>
</reference>
<dbReference type="EMBL" id="JAJSOF020000001">
    <property type="protein sequence ID" value="KAJ4451609.1"/>
    <property type="molecule type" value="Genomic_DNA"/>
</dbReference>
<organism evidence="3 4">
    <name type="scientific">Periplaneta americana</name>
    <name type="common">American cockroach</name>
    <name type="synonym">Blatta americana</name>
    <dbReference type="NCBI Taxonomy" id="6978"/>
    <lineage>
        <taxon>Eukaryota</taxon>
        <taxon>Metazoa</taxon>
        <taxon>Ecdysozoa</taxon>
        <taxon>Arthropoda</taxon>
        <taxon>Hexapoda</taxon>
        <taxon>Insecta</taxon>
        <taxon>Pterygota</taxon>
        <taxon>Neoptera</taxon>
        <taxon>Polyneoptera</taxon>
        <taxon>Dictyoptera</taxon>
        <taxon>Blattodea</taxon>
        <taxon>Blattoidea</taxon>
        <taxon>Blattidae</taxon>
        <taxon>Blattinae</taxon>
        <taxon>Periplaneta</taxon>
    </lineage>
</organism>
<comment type="caution">
    <text evidence="3">The sequence shown here is derived from an EMBL/GenBank/DDBJ whole genome shotgun (WGS) entry which is preliminary data.</text>
</comment>